<dbReference type="EMBL" id="JBHTBF010000002">
    <property type="protein sequence ID" value="MFC7317008.1"/>
    <property type="molecule type" value="Genomic_DNA"/>
</dbReference>
<reference evidence="2 3" key="1">
    <citation type="journal article" date="2019" name="Int. J. Syst. Evol. Microbiol.">
        <title>The Global Catalogue of Microorganisms (GCM) 10K type strain sequencing project: providing services to taxonomists for standard genome sequencing and annotation.</title>
        <authorList>
            <consortium name="The Broad Institute Genomics Platform"/>
            <consortium name="The Broad Institute Genome Sequencing Center for Infectious Disease"/>
            <person name="Wu L."/>
            <person name="Ma J."/>
        </authorList>
    </citation>
    <scope>NUCLEOTIDE SEQUENCE [LARGE SCALE GENOMIC DNA]</scope>
    <source>
        <strain evidence="2 3">PSR21</strain>
    </source>
</reference>
<organism evidence="2 3">
    <name type="scientific">Halomarina halobia</name>
    <dbReference type="NCBI Taxonomy" id="3033386"/>
    <lineage>
        <taxon>Archaea</taxon>
        <taxon>Methanobacteriati</taxon>
        <taxon>Methanobacteriota</taxon>
        <taxon>Stenosarchaea group</taxon>
        <taxon>Halobacteria</taxon>
        <taxon>Halobacteriales</taxon>
        <taxon>Natronomonadaceae</taxon>
        <taxon>Halomarina</taxon>
    </lineage>
</organism>
<dbReference type="GeneID" id="79316339"/>
<proteinExistence type="predicted"/>
<evidence type="ECO:0000313" key="2">
    <source>
        <dbReference type="EMBL" id="MFC7317008.1"/>
    </source>
</evidence>
<evidence type="ECO:0000256" key="1">
    <source>
        <dbReference type="SAM" id="Phobius"/>
    </source>
</evidence>
<dbReference type="InterPro" id="IPR058337">
    <property type="entry name" value="DUF8024"/>
</dbReference>
<protein>
    <submittedName>
        <fullName evidence="2">Uncharacterized protein</fullName>
    </submittedName>
</protein>
<gene>
    <name evidence="2" type="ORF">ACFQPE_09395</name>
</gene>
<keyword evidence="1" id="KW-1133">Transmembrane helix</keyword>
<feature type="transmembrane region" description="Helical" evidence="1">
    <location>
        <begin position="30"/>
        <end position="52"/>
    </location>
</feature>
<sequence>MQNVLVRLIESLPELGAGFAEIASMSVGQAVLLALGALLLLFSMGFFGYLVFGALVRPIANFATPGRGPVERREQEYREPRY</sequence>
<dbReference type="Pfam" id="PF26067">
    <property type="entry name" value="DUF8024"/>
    <property type="match status" value="1"/>
</dbReference>
<comment type="caution">
    <text evidence="2">The sequence shown here is derived from an EMBL/GenBank/DDBJ whole genome shotgun (WGS) entry which is preliminary data.</text>
</comment>
<accession>A0ABD6AAF7</accession>
<keyword evidence="3" id="KW-1185">Reference proteome</keyword>
<dbReference type="RefSeq" id="WP_276303732.1">
    <property type="nucleotide sequence ID" value="NZ_CP119992.1"/>
</dbReference>
<name>A0ABD6AAF7_9EURY</name>
<dbReference type="AlphaFoldDB" id="A0ABD6AAF7"/>
<keyword evidence="1" id="KW-0812">Transmembrane</keyword>
<dbReference type="Proteomes" id="UP001596547">
    <property type="component" value="Unassembled WGS sequence"/>
</dbReference>
<keyword evidence="1" id="KW-0472">Membrane</keyword>
<evidence type="ECO:0000313" key="3">
    <source>
        <dbReference type="Proteomes" id="UP001596547"/>
    </source>
</evidence>